<accession>Q9TRM5</accession>
<keyword id="KW-0903">Direct protein sequencing</keyword>
<sequence>MECLTRAEADIVLLVD</sequence>
<dbReference type="PIR" id="B44036">
    <property type="entry name" value="B44036"/>
</dbReference>
<protein>
    <submittedName>
        <fullName>Type XII collagen NC3B domain</fullName>
    </submittedName>
</protein>
<organism>
    <name type="scientific">Bos taurus</name>
    <name type="common">Bovine</name>
    <dbReference type="NCBI Taxonomy" id="9913"/>
    <lineage>
        <taxon>Eukaryota</taxon>
        <taxon>Metazoa</taxon>
        <taxon>Chordata</taxon>
        <taxon>Craniata</taxon>
        <taxon>Vertebrata</taxon>
        <taxon>Euteleostomi</taxon>
        <taxon>Mammalia</taxon>
        <taxon>Eutheria</taxon>
        <taxon>Laurasiatheria</taxon>
        <taxon>Artiodactyla</taxon>
        <taxon>Ruminantia</taxon>
        <taxon>Pecora</taxon>
        <taxon>Bovidae</taxon>
        <taxon>Bovinae</taxon>
        <taxon>Bos</taxon>
    </lineage>
</organism>
<name>Q9TRM5_BOVIN</name>
<dbReference type="AlphaFoldDB" id="Q9TRM5"/>
<reference key="1">
    <citation type="journal article" date="1992" name="J. Biol. Chem.">
        <title>Identification and partial purification of a large, variant form of type XII collagen.</title>
        <authorList>
            <person name="Lunstrum G.P."/>
            <person name="McDonough A.M."/>
            <person name="Marinkovich M.P."/>
            <person name="Keene D.R."/>
            <person name="Morris N.P."/>
            <person name="Burgeson R.E."/>
        </authorList>
    </citation>
    <scope>PROTEIN SEQUENCE</scope>
</reference>
<proteinExistence type="evidence at protein level"/>